<keyword evidence="2" id="KW-1185">Reference proteome</keyword>
<sequence>MAVEYSCCETNFFIHIVIIVFLVLFAGLMSGLTLGLMSMSLVDLEVLAKSGLPKDCKHAGIYLYLFML</sequence>
<evidence type="ECO:0000313" key="1">
    <source>
        <dbReference type="EMBL" id="KAJ0007747.1"/>
    </source>
</evidence>
<dbReference type="Proteomes" id="UP001163603">
    <property type="component" value="Chromosome 15"/>
</dbReference>
<evidence type="ECO:0000313" key="2">
    <source>
        <dbReference type="Proteomes" id="UP001163603"/>
    </source>
</evidence>
<protein>
    <submittedName>
        <fullName evidence="1">Uncharacterized protein</fullName>
    </submittedName>
</protein>
<organism evidence="1 2">
    <name type="scientific">Pistacia integerrima</name>
    <dbReference type="NCBI Taxonomy" id="434235"/>
    <lineage>
        <taxon>Eukaryota</taxon>
        <taxon>Viridiplantae</taxon>
        <taxon>Streptophyta</taxon>
        <taxon>Embryophyta</taxon>
        <taxon>Tracheophyta</taxon>
        <taxon>Spermatophyta</taxon>
        <taxon>Magnoliopsida</taxon>
        <taxon>eudicotyledons</taxon>
        <taxon>Gunneridae</taxon>
        <taxon>Pentapetalae</taxon>
        <taxon>rosids</taxon>
        <taxon>malvids</taxon>
        <taxon>Sapindales</taxon>
        <taxon>Anacardiaceae</taxon>
        <taxon>Pistacia</taxon>
    </lineage>
</organism>
<comment type="caution">
    <text evidence="1">The sequence shown here is derived from an EMBL/GenBank/DDBJ whole genome shotgun (WGS) entry which is preliminary data.</text>
</comment>
<name>A0ACC0X053_9ROSI</name>
<reference evidence="2" key="1">
    <citation type="journal article" date="2023" name="G3 (Bethesda)">
        <title>Genome assembly and association tests identify interacting loci associated with vigor, precocity, and sex in interspecific pistachio rootstocks.</title>
        <authorList>
            <person name="Palmer W."/>
            <person name="Jacygrad E."/>
            <person name="Sagayaradj S."/>
            <person name="Cavanaugh K."/>
            <person name="Han R."/>
            <person name="Bertier L."/>
            <person name="Beede B."/>
            <person name="Kafkas S."/>
            <person name="Golino D."/>
            <person name="Preece J."/>
            <person name="Michelmore R."/>
        </authorList>
    </citation>
    <scope>NUCLEOTIDE SEQUENCE [LARGE SCALE GENOMIC DNA]</scope>
</reference>
<gene>
    <name evidence="1" type="ORF">Pint_29670</name>
</gene>
<dbReference type="EMBL" id="CM047750">
    <property type="protein sequence ID" value="KAJ0007747.1"/>
    <property type="molecule type" value="Genomic_DNA"/>
</dbReference>
<accession>A0ACC0X053</accession>
<proteinExistence type="predicted"/>